<keyword evidence="3" id="KW-1134">Transmembrane beta strand</keyword>
<proteinExistence type="inferred from homology"/>
<organism evidence="9 10">
    <name type="scientific">Thiomicrorhabdus xiamenensis</name>
    <dbReference type="NCBI Taxonomy" id="2739063"/>
    <lineage>
        <taxon>Bacteria</taxon>
        <taxon>Pseudomonadati</taxon>
        <taxon>Pseudomonadota</taxon>
        <taxon>Gammaproteobacteria</taxon>
        <taxon>Thiotrichales</taxon>
        <taxon>Piscirickettsiaceae</taxon>
        <taxon>Thiomicrorhabdus</taxon>
    </lineage>
</organism>
<reference evidence="9 10" key="1">
    <citation type="submission" date="2020-05" db="EMBL/GenBank/DDBJ databases">
        <title>Thiomicrorhabdus sediminis sp.nov. and Thiomicrorhabdus xiamenensis sp.nov., novel sulfur-oxidizing bacteria isolated from coastal sediment.</title>
        <authorList>
            <person name="Liu X."/>
        </authorList>
    </citation>
    <scope>NUCLEOTIDE SEQUENCE [LARGE SCALE GENOMIC DNA]</scope>
    <source>
        <strain evidence="9 10">G2</strain>
    </source>
</reference>
<name>A0A7D4TGN1_9GAMM</name>
<evidence type="ECO:0000256" key="4">
    <source>
        <dbReference type="ARBA" id="ARBA00022692"/>
    </source>
</evidence>
<comment type="similarity">
    <text evidence="2">Belongs to the OmpP1/FadL family.</text>
</comment>
<keyword evidence="6" id="KW-0472">Membrane</keyword>
<evidence type="ECO:0000313" key="9">
    <source>
        <dbReference type="EMBL" id="QKI89728.1"/>
    </source>
</evidence>
<gene>
    <name evidence="9" type="ORF">HQN79_09175</name>
</gene>
<keyword evidence="7" id="KW-0998">Cell outer membrane</keyword>
<dbReference type="SUPFAM" id="SSF56935">
    <property type="entry name" value="Porins"/>
    <property type="match status" value="1"/>
</dbReference>
<evidence type="ECO:0000313" key="10">
    <source>
        <dbReference type="Proteomes" id="UP000504724"/>
    </source>
</evidence>
<dbReference type="Proteomes" id="UP000504724">
    <property type="component" value="Chromosome"/>
</dbReference>
<evidence type="ECO:0000256" key="3">
    <source>
        <dbReference type="ARBA" id="ARBA00022452"/>
    </source>
</evidence>
<protein>
    <submittedName>
        <fullName evidence="9">Transporter</fullName>
    </submittedName>
</protein>
<evidence type="ECO:0000256" key="1">
    <source>
        <dbReference type="ARBA" id="ARBA00004571"/>
    </source>
</evidence>
<keyword evidence="5 8" id="KW-0732">Signal</keyword>
<dbReference type="Gene3D" id="2.40.160.60">
    <property type="entry name" value="Outer membrane protein transport protein (OMPP1/FadL/TodX)"/>
    <property type="match status" value="1"/>
</dbReference>
<evidence type="ECO:0000256" key="7">
    <source>
        <dbReference type="ARBA" id="ARBA00023237"/>
    </source>
</evidence>
<accession>A0A7D4TGN1</accession>
<evidence type="ECO:0000256" key="5">
    <source>
        <dbReference type="ARBA" id="ARBA00022729"/>
    </source>
</evidence>
<dbReference type="PANTHER" id="PTHR35093:SF3">
    <property type="entry name" value="LONG-CHAIN FATTY ACID TRANSPORT PROTEIN"/>
    <property type="match status" value="1"/>
</dbReference>
<evidence type="ECO:0000256" key="2">
    <source>
        <dbReference type="ARBA" id="ARBA00008163"/>
    </source>
</evidence>
<sequence length="422" mass="45910">MSMNVFSSRALLVAMGLAPVSAMASGFALIEQSASGQGLSYAGAAANAEDASIMWFNPAGLTRFEGDQLIIGGHVISPKADFTEQASVKNGATPIGGEGDNGATVGFVPNVYWKSRLGAYDVGFGVNVPFGQHISYDEDWVGRYHATETDLKTLNLNPAIAGKVNDQLSFGFGLNAQYVDVILEQKVDQSFIGDSDGNAKVSGNSWAFGYNLGLLYQADEDLDIGFSYRSKMQHDVEGKIDYSDINAALGGVLYDMDASSNVVLPASASLAMNYRLSEHTRLLASATWTGWSGYDELIIELEDGSSSESNQNFEDSMRYAVGMIHQFNRQLKLRGGLAIDYTPVPDKYSRSPRTPDSNRKWVSVGLGYQLNKRMNLDVGYSHLFANRSDVDYNVTTSLGSYDLRGYYDSAVDILSAQLVWNF</sequence>
<dbReference type="InterPro" id="IPR005017">
    <property type="entry name" value="OMPP1/FadL/TodX"/>
</dbReference>
<dbReference type="EMBL" id="CP054020">
    <property type="protein sequence ID" value="QKI89728.1"/>
    <property type="molecule type" value="Genomic_DNA"/>
</dbReference>
<dbReference type="AlphaFoldDB" id="A0A7D4TGN1"/>
<comment type="subcellular location">
    <subcellularLocation>
        <location evidence="1">Cell outer membrane</location>
        <topology evidence="1">Multi-pass membrane protein</topology>
    </subcellularLocation>
</comment>
<dbReference type="KEGG" id="txa:HQN79_09175"/>
<dbReference type="Pfam" id="PF03349">
    <property type="entry name" value="Toluene_X"/>
    <property type="match status" value="1"/>
</dbReference>
<dbReference type="GO" id="GO:0009279">
    <property type="term" value="C:cell outer membrane"/>
    <property type="evidence" value="ECO:0007669"/>
    <property type="project" value="UniProtKB-SubCell"/>
</dbReference>
<dbReference type="GO" id="GO:0015483">
    <property type="term" value="F:long-chain fatty acid transporting porin activity"/>
    <property type="evidence" value="ECO:0007669"/>
    <property type="project" value="TreeGrafter"/>
</dbReference>
<keyword evidence="4" id="KW-0812">Transmembrane</keyword>
<evidence type="ECO:0000256" key="8">
    <source>
        <dbReference type="SAM" id="SignalP"/>
    </source>
</evidence>
<dbReference type="PANTHER" id="PTHR35093">
    <property type="entry name" value="OUTER MEMBRANE PROTEIN NMB0088-RELATED"/>
    <property type="match status" value="1"/>
</dbReference>
<feature type="chain" id="PRO_5028991940" evidence="8">
    <location>
        <begin position="25"/>
        <end position="422"/>
    </location>
</feature>
<feature type="signal peptide" evidence="8">
    <location>
        <begin position="1"/>
        <end position="24"/>
    </location>
</feature>
<keyword evidence="10" id="KW-1185">Reference proteome</keyword>
<evidence type="ECO:0000256" key="6">
    <source>
        <dbReference type="ARBA" id="ARBA00023136"/>
    </source>
</evidence>